<reference evidence="1 2" key="2">
    <citation type="journal article" date="2022" name="Mol. Ecol. Resour.">
        <title>The genomes of chicory, endive, great burdock and yacon provide insights into Asteraceae paleo-polyploidization history and plant inulin production.</title>
        <authorList>
            <person name="Fan W."/>
            <person name="Wang S."/>
            <person name="Wang H."/>
            <person name="Wang A."/>
            <person name="Jiang F."/>
            <person name="Liu H."/>
            <person name="Zhao H."/>
            <person name="Xu D."/>
            <person name="Zhang Y."/>
        </authorList>
    </citation>
    <scope>NUCLEOTIDE SEQUENCE [LARGE SCALE GENOMIC DNA]</scope>
    <source>
        <strain evidence="2">cv. Niubang</strain>
    </source>
</reference>
<dbReference type="Proteomes" id="UP001055879">
    <property type="component" value="Linkage Group LG05"/>
</dbReference>
<organism evidence="1 2">
    <name type="scientific">Arctium lappa</name>
    <name type="common">Greater burdock</name>
    <name type="synonym">Lappa major</name>
    <dbReference type="NCBI Taxonomy" id="4217"/>
    <lineage>
        <taxon>Eukaryota</taxon>
        <taxon>Viridiplantae</taxon>
        <taxon>Streptophyta</taxon>
        <taxon>Embryophyta</taxon>
        <taxon>Tracheophyta</taxon>
        <taxon>Spermatophyta</taxon>
        <taxon>Magnoliopsida</taxon>
        <taxon>eudicotyledons</taxon>
        <taxon>Gunneridae</taxon>
        <taxon>Pentapetalae</taxon>
        <taxon>asterids</taxon>
        <taxon>campanulids</taxon>
        <taxon>Asterales</taxon>
        <taxon>Asteraceae</taxon>
        <taxon>Carduoideae</taxon>
        <taxon>Cardueae</taxon>
        <taxon>Arctiinae</taxon>
        <taxon>Arctium</taxon>
    </lineage>
</organism>
<name>A0ACB9C4A9_ARCLA</name>
<accession>A0ACB9C4A9</accession>
<protein>
    <submittedName>
        <fullName evidence="1">Uncharacterized protein</fullName>
    </submittedName>
</protein>
<keyword evidence="2" id="KW-1185">Reference proteome</keyword>
<dbReference type="EMBL" id="CM042051">
    <property type="protein sequence ID" value="KAI3729098.1"/>
    <property type="molecule type" value="Genomic_DNA"/>
</dbReference>
<proteinExistence type="predicted"/>
<reference evidence="2" key="1">
    <citation type="journal article" date="2022" name="Mol. Ecol. Resour.">
        <title>The genomes of chicory, endive, great burdock and yacon provide insights into Asteraceae palaeo-polyploidization history and plant inulin production.</title>
        <authorList>
            <person name="Fan W."/>
            <person name="Wang S."/>
            <person name="Wang H."/>
            <person name="Wang A."/>
            <person name="Jiang F."/>
            <person name="Liu H."/>
            <person name="Zhao H."/>
            <person name="Xu D."/>
            <person name="Zhang Y."/>
        </authorList>
    </citation>
    <scope>NUCLEOTIDE SEQUENCE [LARGE SCALE GENOMIC DNA]</scope>
    <source>
        <strain evidence="2">cv. Niubang</strain>
    </source>
</reference>
<evidence type="ECO:0000313" key="1">
    <source>
        <dbReference type="EMBL" id="KAI3729098.1"/>
    </source>
</evidence>
<gene>
    <name evidence="1" type="ORF">L6452_17747</name>
</gene>
<sequence length="164" mass="18259">MPSATSPLHLLRRSAVLPHLSAPLDDCSSVTIISPLLSTLDLRILKSLICFPAQPGPLFYMESWGRFPSERKRLFNLISDSKRDGVFFISGDVHFGEITLFDCATGLYDITLSGLTQAVEKVITSFLHFVLQFLAWLTPTAMRVMKKNCKHKSCTNGQPNFGVI</sequence>
<evidence type="ECO:0000313" key="2">
    <source>
        <dbReference type="Proteomes" id="UP001055879"/>
    </source>
</evidence>
<comment type="caution">
    <text evidence="1">The sequence shown here is derived from an EMBL/GenBank/DDBJ whole genome shotgun (WGS) entry which is preliminary data.</text>
</comment>